<reference evidence="1" key="1">
    <citation type="journal article" date="2018" name="MSphere">
        <title>Ultrasensitive Capture of Human Herpes Simplex Virus Genomes Directly from Clinical Samples Reveals Extraordinarily Limited Evolution in Cell Culture.</title>
        <authorList>
            <person name="Greninger A.L."/>
            <person name="Roychoudhury P."/>
            <person name="Xie H."/>
            <person name="Casto A."/>
            <person name="Cent A."/>
            <person name="Pepper G."/>
            <person name="Koelle D.M."/>
            <person name="Huang M.L."/>
            <person name="Wald A."/>
            <person name="Johnston C."/>
            <person name="Jerome K.R."/>
        </authorList>
    </citation>
    <scope>NUCLEOTIDE SEQUENCE</scope>
    <source>
        <strain evidence="1">2006-57630</strain>
    </source>
</reference>
<accession>A0A2Z4GZY3</accession>
<sequence length="107" mass="11640">MTVVRCRERRIIDPPRPSRTPAGVASTPRLRGVLYGHLSPGIPFADPGPGDCPDVRAARTAWVADFLRGGPNGPLNVCIRTRRASRPTQPTGGGSRVWLWGGWFRLA</sequence>
<evidence type="ECO:0000313" key="1">
    <source>
        <dbReference type="EMBL" id="AWW08028.1"/>
    </source>
</evidence>
<dbReference type="EMBL" id="MG999840">
    <property type="protein sequence ID" value="AWW08028.1"/>
    <property type="molecule type" value="Genomic_DNA"/>
</dbReference>
<organism evidence="1">
    <name type="scientific">Human herpesvirus 1</name>
    <name type="common">HHV-1</name>
    <name type="synonym">Human herpes simplex virus 1</name>
    <dbReference type="NCBI Taxonomy" id="10298"/>
    <lineage>
        <taxon>Viruses</taxon>
        <taxon>Duplodnaviria</taxon>
        <taxon>Heunggongvirae</taxon>
        <taxon>Peploviricota</taxon>
        <taxon>Herviviricetes</taxon>
        <taxon>Herpesvirales</taxon>
        <taxon>Orthoherpesviridae</taxon>
        <taxon>Alphaherpesvirinae</taxon>
        <taxon>Simplexvirus</taxon>
        <taxon>Simplexvirus humanalpha1</taxon>
    </lineage>
</organism>
<name>A0A2Z4GZY3_HHV1</name>
<protein>
    <submittedName>
        <fullName evidence="1">Uncharacterized protein</fullName>
    </submittedName>
</protein>
<proteinExistence type="predicted"/>
<organismHost>
    <name type="scientific">Homo sapiens</name>
    <name type="common">Human</name>
    <dbReference type="NCBI Taxonomy" id="9606"/>
</organismHost>